<proteinExistence type="predicted"/>
<protein>
    <recommendedName>
        <fullName evidence="1">Fucosyltransferase N-terminal domain-containing protein</fullName>
    </recommendedName>
</protein>
<dbReference type="AlphaFoldDB" id="A0A9Q0ELP6"/>
<evidence type="ECO:0000313" key="3">
    <source>
        <dbReference type="Proteomes" id="UP001148018"/>
    </source>
</evidence>
<dbReference type="OrthoDB" id="427096at2759"/>
<comment type="caution">
    <text evidence="2">The sequence shown here is derived from an EMBL/GenBank/DDBJ whole genome shotgun (WGS) entry which is preliminary data.</text>
</comment>
<evidence type="ECO:0000313" key="2">
    <source>
        <dbReference type="EMBL" id="KAJ3609231.1"/>
    </source>
</evidence>
<dbReference type="InterPro" id="IPR031481">
    <property type="entry name" value="Glyco_tran_10_N"/>
</dbReference>
<name>A0A9Q0ELP6_9TELE</name>
<keyword evidence="3" id="KW-1185">Reference proteome</keyword>
<dbReference type="SUPFAM" id="SSF53756">
    <property type="entry name" value="UDP-Glycosyltransferase/glycogen phosphorylase"/>
    <property type="match status" value="1"/>
</dbReference>
<dbReference type="Proteomes" id="UP001148018">
    <property type="component" value="Unassembled WGS sequence"/>
</dbReference>
<organism evidence="2 3">
    <name type="scientific">Muraenolepis orangiensis</name>
    <name type="common">Patagonian moray cod</name>
    <dbReference type="NCBI Taxonomy" id="630683"/>
    <lineage>
        <taxon>Eukaryota</taxon>
        <taxon>Metazoa</taxon>
        <taxon>Chordata</taxon>
        <taxon>Craniata</taxon>
        <taxon>Vertebrata</taxon>
        <taxon>Euteleostomi</taxon>
        <taxon>Actinopterygii</taxon>
        <taxon>Neopterygii</taxon>
        <taxon>Teleostei</taxon>
        <taxon>Neoteleostei</taxon>
        <taxon>Acanthomorphata</taxon>
        <taxon>Zeiogadaria</taxon>
        <taxon>Gadariae</taxon>
        <taxon>Gadiformes</taxon>
        <taxon>Muraenolepidoidei</taxon>
        <taxon>Muraenolepididae</taxon>
        <taxon>Muraenolepis</taxon>
    </lineage>
</organism>
<accession>A0A9Q0ELP6</accession>
<gene>
    <name evidence="2" type="ORF">NHX12_023755</name>
</gene>
<feature type="domain" description="Fucosyltransferase N-terminal" evidence="1">
    <location>
        <begin position="17"/>
        <end position="95"/>
    </location>
</feature>
<dbReference type="Pfam" id="PF17039">
    <property type="entry name" value="Glyco_tran_10_N"/>
    <property type="match status" value="1"/>
</dbReference>
<sequence>MKRRKRRTEPSAAVALGRSFDLGACLGSFQVDDCVLTDNRSFYPKADAIIFYHKNIGRDMPEGPRPPFQKWIVESPTNTERKAGLEDLFNLTLSYLVHHREKQTDYQADED</sequence>
<dbReference type="EMBL" id="JANIIK010000039">
    <property type="protein sequence ID" value="KAJ3609231.1"/>
    <property type="molecule type" value="Genomic_DNA"/>
</dbReference>
<reference evidence="2" key="1">
    <citation type="submission" date="2022-07" db="EMBL/GenBank/DDBJ databases">
        <title>Chromosome-level genome of Muraenolepis orangiensis.</title>
        <authorList>
            <person name="Kim J."/>
        </authorList>
    </citation>
    <scope>NUCLEOTIDE SEQUENCE</scope>
    <source>
        <strain evidence="2">KU_S4_2022</strain>
        <tissue evidence="2">Muscle</tissue>
    </source>
</reference>
<evidence type="ECO:0000259" key="1">
    <source>
        <dbReference type="Pfam" id="PF17039"/>
    </source>
</evidence>